<dbReference type="Proteomes" id="UP000033860">
    <property type="component" value="Unassembled WGS sequence"/>
</dbReference>
<dbReference type="PANTHER" id="PTHR15680:SF9">
    <property type="entry name" value="LARGE RIBOSOMAL SUBUNIT PROTEIN BL19M"/>
    <property type="match status" value="1"/>
</dbReference>
<evidence type="ECO:0000256" key="5">
    <source>
        <dbReference type="SAM" id="MobiDB-lite"/>
    </source>
</evidence>
<feature type="compositionally biased region" description="Low complexity" evidence="5">
    <location>
        <begin position="116"/>
        <end position="138"/>
    </location>
</feature>
<keyword evidence="2 6" id="KW-0689">Ribosomal protein</keyword>
<sequence>MALYAKFNQTSFRVGDTIKVTHQFTEADPAKGEAGKTQSQAFEGIVMGIKGRGMGKTFTVRKIAADAVGVEKIWPLASPSITKIKVVKKGHPKRAKLNYLRSRIGRHATRVKTKAVVKPTPKAKATPKAAKPKTAAKTSPVSQRSS</sequence>
<dbReference type="Pfam" id="PF01245">
    <property type="entry name" value="Ribosomal_L19"/>
    <property type="match status" value="1"/>
</dbReference>
<name>A0A0G1RUG8_9BACT</name>
<dbReference type="PRINTS" id="PR00061">
    <property type="entry name" value="RIBOSOMALL19"/>
</dbReference>
<dbReference type="GO" id="GO:0006412">
    <property type="term" value="P:translation"/>
    <property type="evidence" value="ECO:0007669"/>
    <property type="project" value="InterPro"/>
</dbReference>
<proteinExistence type="inferred from homology"/>
<protein>
    <recommendedName>
        <fullName evidence="4">50S ribosomal protein L19</fullName>
    </recommendedName>
</protein>
<dbReference type="InterPro" id="IPR001857">
    <property type="entry name" value="Ribosomal_bL19"/>
</dbReference>
<dbReference type="PANTHER" id="PTHR15680">
    <property type="entry name" value="RIBOSOMAL PROTEIN L19"/>
    <property type="match status" value="1"/>
</dbReference>
<dbReference type="InterPro" id="IPR008991">
    <property type="entry name" value="Translation_prot_SH3-like_sf"/>
</dbReference>
<dbReference type="GO" id="GO:0003735">
    <property type="term" value="F:structural constituent of ribosome"/>
    <property type="evidence" value="ECO:0007669"/>
    <property type="project" value="InterPro"/>
</dbReference>
<comment type="similarity">
    <text evidence="1 4">Belongs to the bacterial ribosomal protein bL19 family.</text>
</comment>
<keyword evidence="3 4" id="KW-0687">Ribonucleoprotein</keyword>
<organism evidence="6 7">
    <name type="scientific">Candidatus Beckwithbacteria bacterium GW2011_GWB1_47_15</name>
    <dbReference type="NCBI Taxonomy" id="1618371"/>
    <lineage>
        <taxon>Bacteria</taxon>
        <taxon>Candidatus Beckwithiibacteriota</taxon>
    </lineage>
</organism>
<evidence type="ECO:0000313" key="6">
    <source>
        <dbReference type="EMBL" id="KKU60736.1"/>
    </source>
</evidence>
<dbReference type="InterPro" id="IPR038657">
    <property type="entry name" value="Ribosomal_bL19_sf"/>
</dbReference>
<dbReference type="NCBIfam" id="TIGR01024">
    <property type="entry name" value="rplS_bact"/>
    <property type="match status" value="1"/>
</dbReference>
<dbReference type="Gene3D" id="2.30.30.790">
    <property type="match status" value="1"/>
</dbReference>
<dbReference type="SUPFAM" id="SSF50104">
    <property type="entry name" value="Translation proteins SH3-like domain"/>
    <property type="match status" value="1"/>
</dbReference>
<accession>A0A0G1RUG8</accession>
<dbReference type="GO" id="GO:0022625">
    <property type="term" value="C:cytosolic large ribosomal subunit"/>
    <property type="evidence" value="ECO:0007669"/>
    <property type="project" value="TreeGrafter"/>
</dbReference>
<dbReference type="EMBL" id="LCNT01000007">
    <property type="protein sequence ID" value="KKU60736.1"/>
    <property type="molecule type" value="Genomic_DNA"/>
</dbReference>
<evidence type="ECO:0000313" key="7">
    <source>
        <dbReference type="Proteomes" id="UP000033860"/>
    </source>
</evidence>
<dbReference type="AlphaFoldDB" id="A0A0G1RUG8"/>
<evidence type="ECO:0000256" key="4">
    <source>
        <dbReference type="RuleBase" id="RU000559"/>
    </source>
</evidence>
<comment type="caution">
    <text evidence="6">The sequence shown here is derived from an EMBL/GenBank/DDBJ whole genome shotgun (WGS) entry which is preliminary data.</text>
</comment>
<comment type="function">
    <text evidence="4">This protein is located at the 30S-50S ribosomal subunit interface and may play a role in the structure and function of the aminoacyl-tRNA binding site.</text>
</comment>
<evidence type="ECO:0000256" key="2">
    <source>
        <dbReference type="ARBA" id="ARBA00022980"/>
    </source>
</evidence>
<feature type="region of interest" description="Disordered" evidence="5">
    <location>
        <begin position="110"/>
        <end position="146"/>
    </location>
</feature>
<evidence type="ECO:0000256" key="3">
    <source>
        <dbReference type="ARBA" id="ARBA00023274"/>
    </source>
</evidence>
<reference evidence="6 7" key="1">
    <citation type="journal article" date="2015" name="Nature">
        <title>rRNA introns, odd ribosomes, and small enigmatic genomes across a large radiation of phyla.</title>
        <authorList>
            <person name="Brown C.T."/>
            <person name="Hug L.A."/>
            <person name="Thomas B.C."/>
            <person name="Sharon I."/>
            <person name="Castelle C.J."/>
            <person name="Singh A."/>
            <person name="Wilkins M.J."/>
            <person name="Williams K.H."/>
            <person name="Banfield J.F."/>
        </authorList>
    </citation>
    <scope>NUCLEOTIDE SEQUENCE [LARGE SCALE GENOMIC DNA]</scope>
</reference>
<evidence type="ECO:0000256" key="1">
    <source>
        <dbReference type="ARBA" id="ARBA00005781"/>
    </source>
</evidence>
<gene>
    <name evidence="6" type="ORF">UX85_C0007G0023</name>
</gene>